<comment type="caution">
    <text evidence="4">The sequence shown here is derived from an EMBL/GenBank/DDBJ whole genome shotgun (WGS) entry which is preliminary data.</text>
</comment>
<feature type="coiled-coil region" evidence="1">
    <location>
        <begin position="171"/>
        <end position="207"/>
    </location>
</feature>
<evidence type="ECO:0000313" key="5">
    <source>
        <dbReference type="Proteomes" id="UP000253551"/>
    </source>
</evidence>
<organism evidence="4 5">
    <name type="scientific">Rhizopus stolonifer</name>
    <name type="common">Rhizopus nigricans</name>
    <dbReference type="NCBI Taxonomy" id="4846"/>
    <lineage>
        <taxon>Eukaryota</taxon>
        <taxon>Fungi</taxon>
        <taxon>Fungi incertae sedis</taxon>
        <taxon>Mucoromycota</taxon>
        <taxon>Mucoromycotina</taxon>
        <taxon>Mucoromycetes</taxon>
        <taxon>Mucorales</taxon>
        <taxon>Mucorineae</taxon>
        <taxon>Rhizopodaceae</taxon>
        <taxon>Rhizopus</taxon>
    </lineage>
</organism>
<sequence length="838" mass="94351">MGTGFGTPLSSELNKIQERTPELTMVLLDGYSVEPLVDNSISPEVAHQWVNEALERSRLETEKTTVSRSLYDQALVDAQTRERKLNDQVQERVTKSVVEQLVSEAVNKAISKEKENSVPKEQVEKMMNDRVLISRMDELVAEAVSKERKQIASITVPKEEVERLMDERMLKSSVDELVAQATERAKAEEKENTMAKMEEMMKNMIHKAKVDELVAEAIRSNKDQAEPAISVARADVLIGNARKEGVSEGRMQAEAEIAKRKDIIPKASVDLLIAEATSKAIALENEKIVLTMISKSEAEKRTDEARLEVQQKMEQETIAKSKVETMMIEAKSEFSKKVRELEQEIEKSKLTSAEAEKRITDTQLEFTQKMEEMIPKIEVEKMMKQTQEELIEKIKQAEQAAESMLTMEQHEVAIREAVENARVSMITREAVDALIAETIVKENEKHQQALSETEIAHKSEQDTLRNSIQSYKKESEETNQRMKMMMTKESTDVLVKRAVADALKKNEIKQQETLASMMTKVDADIMTKQAAEAEALAKVAAADAIVNERQVQAAREKELISKEEADTLSKQAVQDAVEKEKLRYAEILSKERKAMKEKEETAKKNAESMVTEAVRVALEKEKEHQQKETPQVIHSPPPVVPERSISTSRLAPPSIQIIPTPSVSTPSTPSKNRLRLSKSVSSLRRKASSDSISNKKDTPRPSTDSHKGFGTLRILENTTYNSRKMSSKTSLKSISKQGSTASFSTVATEDARPTLNMPMDDNMSMFADSEGNTDMDVISSITQTMIGEWMMKHTRRYVGSGISEHKHKRFFWVHPYTKSLYWSSIEPGVDGSESRAKS</sequence>
<dbReference type="STRING" id="4846.A0A367JSS2"/>
<feature type="coiled-coil region" evidence="1">
    <location>
        <begin position="461"/>
        <end position="488"/>
    </location>
</feature>
<dbReference type="InterPro" id="IPR024774">
    <property type="entry name" value="PH_dom-Mcp5-type"/>
</dbReference>
<evidence type="ECO:0000313" key="4">
    <source>
        <dbReference type="EMBL" id="RCH92993.1"/>
    </source>
</evidence>
<feature type="region of interest" description="Disordered" evidence="2">
    <location>
        <begin position="723"/>
        <end position="746"/>
    </location>
</feature>
<name>A0A367JSS2_RHIST</name>
<dbReference type="GO" id="GO:0015631">
    <property type="term" value="F:tubulin binding"/>
    <property type="evidence" value="ECO:0007669"/>
    <property type="project" value="TreeGrafter"/>
</dbReference>
<feature type="compositionally biased region" description="Low complexity" evidence="2">
    <location>
        <begin position="652"/>
        <end position="682"/>
    </location>
</feature>
<dbReference type="PANTHER" id="PTHR28190:SF1">
    <property type="entry name" value="NUCLEAR MIGRATION PROTEIN NUM1"/>
    <property type="match status" value="1"/>
</dbReference>
<keyword evidence="1" id="KW-0175">Coiled coil</keyword>
<dbReference type="Pfam" id="PF12814">
    <property type="entry name" value="Mcp5_PH"/>
    <property type="match status" value="1"/>
</dbReference>
<dbReference type="OrthoDB" id="2149224at2759"/>
<accession>A0A367JSS2</accession>
<protein>
    <recommendedName>
        <fullName evidence="3">Pleckstrin homology domain-containing protein</fullName>
    </recommendedName>
</protein>
<evidence type="ECO:0000256" key="1">
    <source>
        <dbReference type="SAM" id="Coils"/>
    </source>
</evidence>
<proteinExistence type="predicted"/>
<dbReference type="GO" id="GO:0032065">
    <property type="term" value="P:maintenance of protein location in cell cortex"/>
    <property type="evidence" value="ECO:0007669"/>
    <property type="project" value="InterPro"/>
</dbReference>
<dbReference type="GO" id="GO:0005543">
    <property type="term" value="F:phospholipid binding"/>
    <property type="evidence" value="ECO:0007669"/>
    <property type="project" value="InterPro"/>
</dbReference>
<reference evidence="4 5" key="1">
    <citation type="journal article" date="2018" name="G3 (Bethesda)">
        <title>Phylogenetic and Phylogenomic Definition of Rhizopus Species.</title>
        <authorList>
            <person name="Gryganskyi A.P."/>
            <person name="Golan J."/>
            <person name="Dolatabadi S."/>
            <person name="Mondo S."/>
            <person name="Robb S."/>
            <person name="Idnurm A."/>
            <person name="Muszewska A."/>
            <person name="Steczkiewicz K."/>
            <person name="Masonjones S."/>
            <person name="Liao H.L."/>
            <person name="Gajdeczka M.T."/>
            <person name="Anike F."/>
            <person name="Vuek A."/>
            <person name="Anishchenko I.M."/>
            <person name="Voigt K."/>
            <person name="de Hoog G.S."/>
            <person name="Smith M.E."/>
            <person name="Heitman J."/>
            <person name="Vilgalys R."/>
            <person name="Stajich J.E."/>
        </authorList>
    </citation>
    <scope>NUCLEOTIDE SEQUENCE [LARGE SCALE GENOMIC DNA]</scope>
    <source>
        <strain evidence="4 5">LSU 92-RS-03</strain>
    </source>
</reference>
<feature type="region of interest" description="Disordered" evidence="2">
    <location>
        <begin position="621"/>
        <end position="710"/>
    </location>
</feature>
<feature type="non-terminal residue" evidence="4">
    <location>
        <position position="838"/>
    </location>
</feature>
<keyword evidence="5" id="KW-1185">Reference proteome</keyword>
<evidence type="ECO:0000256" key="2">
    <source>
        <dbReference type="SAM" id="MobiDB-lite"/>
    </source>
</evidence>
<gene>
    <name evidence="4" type="ORF">CU098_002674</name>
</gene>
<dbReference type="Proteomes" id="UP000253551">
    <property type="component" value="Unassembled WGS sequence"/>
</dbReference>
<feature type="domain" description="Pleckstrin homology" evidence="3">
    <location>
        <begin position="777"/>
        <end position="832"/>
    </location>
</feature>
<dbReference type="GO" id="GO:0005938">
    <property type="term" value="C:cell cortex"/>
    <property type="evidence" value="ECO:0007669"/>
    <property type="project" value="InterPro"/>
</dbReference>
<feature type="coiled-coil region" evidence="1">
    <location>
        <begin position="295"/>
        <end position="407"/>
    </location>
</feature>
<evidence type="ECO:0000259" key="3">
    <source>
        <dbReference type="Pfam" id="PF12814"/>
    </source>
</evidence>
<dbReference type="EMBL" id="PJQM01002757">
    <property type="protein sequence ID" value="RCH92993.1"/>
    <property type="molecule type" value="Genomic_DNA"/>
</dbReference>
<dbReference type="InterPro" id="IPR053005">
    <property type="entry name" value="Nuclear_Pos-Cytoskel_Interact"/>
</dbReference>
<dbReference type="GO" id="GO:0005739">
    <property type="term" value="C:mitochondrion"/>
    <property type="evidence" value="ECO:0007669"/>
    <property type="project" value="TreeGrafter"/>
</dbReference>
<dbReference type="GO" id="GO:0000226">
    <property type="term" value="P:microtubule cytoskeleton organization"/>
    <property type="evidence" value="ECO:0007669"/>
    <property type="project" value="TreeGrafter"/>
</dbReference>
<dbReference type="AlphaFoldDB" id="A0A367JSS2"/>
<dbReference type="PANTHER" id="PTHR28190">
    <property type="entry name" value="NUCLEAR MIGRATION PROTEIN NUM1"/>
    <property type="match status" value="1"/>
</dbReference>
<feature type="compositionally biased region" description="Basic and acidic residues" evidence="2">
    <location>
        <begin position="693"/>
        <end position="707"/>
    </location>
</feature>